<dbReference type="FunFam" id="1.25.40.10:FF:000344">
    <property type="entry name" value="Pentatricopeptide repeat-containing protein"/>
    <property type="match status" value="1"/>
</dbReference>
<dbReference type="NCBIfam" id="TIGR00756">
    <property type="entry name" value="PPR"/>
    <property type="match status" value="3"/>
</dbReference>
<reference evidence="4" key="1">
    <citation type="journal article" date="2016" name="Nature">
        <title>The genome of the seagrass Zostera marina reveals angiosperm adaptation to the sea.</title>
        <authorList>
            <person name="Olsen J.L."/>
            <person name="Rouze P."/>
            <person name="Verhelst B."/>
            <person name="Lin Y.-C."/>
            <person name="Bayer T."/>
            <person name="Collen J."/>
            <person name="Dattolo E."/>
            <person name="De Paoli E."/>
            <person name="Dittami S."/>
            <person name="Maumus F."/>
            <person name="Michel G."/>
            <person name="Kersting A."/>
            <person name="Lauritano C."/>
            <person name="Lohaus R."/>
            <person name="Toepel M."/>
            <person name="Tonon T."/>
            <person name="Vanneste K."/>
            <person name="Amirebrahimi M."/>
            <person name="Brakel J."/>
            <person name="Bostroem C."/>
            <person name="Chovatia M."/>
            <person name="Grimwood J."/>
            <person name="Jenkins J.W."/>
            <person name="Jueterbock A."/>
            <person name="Mraz A."/>
            <person name="Stam W.T."/>
            <person name="Tice H."/>
            <person name="Bornberg-Bauer E."/>
            <person name="Green P.J."/>
            <person name="Pearson G.A."/>
            <person name="Procaccini G."/>
            <person name="Duarte C.M."/>
            <person name="Schmutz J."/>
            <person name="Reusch T.B.H."/>
            <person name="Van de Peer Y."/>
        </authorList>
    </citation>
    <scope>NUCLEOTIDE SEQUENCE [LARGE SCALE GENOMIC DNA]</scope>
    <source>
        <strain evidence="4">cv. Finnish</strain>
    </source>
</reference>
<organism evidence="3 4">
    <name type="scientific">Zostera marina</name>
    <name type="common">Eelgrass</name>
    <dbReference type="NCBI Taxonomy" id="29655"/>
    <lineage>
        <taxon>Eukaryota</taxon>
        <taxon>Viridiplantae</taxon>
        <taxon>Streptophyta</taxon>
        <taxon>Embryophyta</taxon>
        <taxon>Tracheophyta</taxon>
        <taxon>Spermatophyta</taxon>
        <taxon>Magnoliopsida</taxon>
        <taxon>Liliopsida</taxon>
        <taxon>Zosteraceae</taxon>
        <taxon>Zostera</taxon>
    </lineage>
</organism>
<feature type="repeat" description="PPR" evidence="2">
    <location>
        <begin position="169"/>
        <end position="203"/>
    </location>
</feature>
<evidence type="ECO:0000313" key="4">
    <source>
        <dbReference type="Proteomes" id="UP000036987"/>
    </source>
</evidence>
<keyword evidence="4" id="KW-1185">Reference proteome</keyword>
<protein>
    <submittedName>
        <fullName evidence="3">Putative Pentatricopeptide repeat-containing protein</fullName>
    </submittedName>
</protein>
<dbReference type="EMBL" id="LFYR01000643">
    <property type="protein sequence ID" value="KMZ72042.1"/>
    <property type="molecule type" value="Genomic_DNA"/>
</dbReference>
<dbReference type="Proteomes" id="UP000036987">
    <property type="component" value="Unassembled WGS sequence"/>
</dbReference>
<dbReference type="PANTHER" id="PTHR47926">
    <property type="entry name" value="PENTATRICOPEPTIDE REPEAT-CONTAINING PROTEIN"/>
    <property type="match status" value="1"/>
</dbReference>
<dbReference type="InterPro" id="IPR011990">
    <property type="entry name" value="TPR-like_helical_dom_sf"/>
</dbReference>
<name>A0A0K9PUW1_ZOSMR</name>
<dbReference type="InterPro" id="IPR046848">
    <property type="entry name" value="E_motif"/>
</dbReference>
<dbReference type="FunFam" id="1.25.40.10:FF:001093">
    <property type="entry name" value="Pentatricopeptide repeat-containing protein At2g34400"/>
    <property type="match status" value="1"/>
</dbReference>
<dbReference type="GO" id="GO:0009451">
    <property type="term" value="P:RNA modification"/>
    <property type="evidence" value="ECO:0000318"/>
    <property type="project" value="GO_Central"/>
</dbReference>
<evidence type="ECO:0000256" key="2">
    <source>
        <dbReference type="PROSITE-ProRule" id="PRU00708"/>
    </source>
</evidence>
<comment type="caution">
    <text evidence="3">The sequence shown here is derived from an EMBL/GenBank/DDBJ whole genome shotgun (WGS) entry which is preliminary data.</text>
</comment>
<accession>A0A0K9PUW1</accession>
<dbReference type="PROSITE" id="PS51375">
    <property type="entry name" value="PPR"/>
    <property type="match status" value="1"/>
</dbReference>
<dbReference type="STRING" id="29655.A0A0K9PUW1"/>
<gene>
    <name evidence="3" type="ORF">ZOSMA_16G00060</name>
</gene>
<proteinExistence type="predicted"/>
<evidence type="ECO:0000256" key="1">
    <source>
        <dbReference type="ARBA" id="ARBA00022737"/>
    </source>
</evidence>
<sequence length="442" mass="48742">MWAQLHAILNTSTSVFHLRQLHAHLLVTGLFQTNIVLTTKLLLSYSNHGQLFTYAHPLFFRMPNHNSHSWTTMLGELSRTGFPHHSISLFLAMIRDSNEASADVFNVPVLLRSCAAAEAVGTGISSHGFCLKSGLGRNMFVGSALVFMYVKFGMVDEARVMFDEMPERDMVLWTSMLSGYAQSDKPELAIGILKGMGNAGLELDGVVMVSLLLACGRAGWVRLGKSVHGRSLRMCLKIGLCLGNALVDMYVKCAALDYADRVFERMRLKDVISWSTLILGHGLNGNAEFALELFARMTVRPNSVTYLGVLSACAHAGLVDNAWQYWTLMKRDAGLKHYACMVDVLGRAGRFAEAESFIADMPMEPDEVVWAALLSGCRVHGNSEVGERASKRLMTLRPEKSGYYALLANICTDSGRFQDAQKIRDVMKNMNVGKAPGFSNVL</sequence>
<evidence type="ECO:0000313" key="3">
    <source>
        <dbReference type="EMBL" id="KMZ72042.1"/>
    </source>
</evidence>
<keyword evidence="1" id="KW-0677">Repeat</keyword>
<dbReference type="OrthoDB" id="185373at2759"/>
<dbReference type="Gene3D" id="1.25.40.10">
    <property type="entry name" value="Tetratricopeptide repeat domain"/>
    <property type="match status" value="3"/>
</dbReference>
<dbReference type="Pfam" id="PF20431">
    <property type="entry name" value="E_motif"/>
    <property type="match status" value="1"/>
</dbReference>
<dbReference type="InterPro" id="IPR046960">
    <property type="entry name" value="PPR_At4g14850-like_plant"/>
</dbReference>
<dbReference type="InterPro" id="IPR002885">
    <property type="entry name" value="PPR_rpt"/>
</dbReference>
<dbReference type="GO" id="GO:0003723">
    <property type="term" value="F:RNA binding"/>
    <property type="evidence" value="ECO:0007669"/>
    <property type="project" value="InterPro"/>
</dbReference>
<dbReference type="Pfam" id="PF01535">
    <property type="entry name" value="PPR"/>
    <property type="match status" value="7"/>
</dbReference>
<dbReference type="AlphaFoldDB" id="A0A0K9PUW1"/>
<dbReference type="PANTHER" id="PTHR47926:SF344">
    <property type="entry name" value="OS07G0636900 PROTEIN"/>
    <property type="match status" value="1"/>
</dbReference>
<dbReference type="OMA" id="FHGLCVK"/>